<protein>
    <recommendedName>
        <fullName evidence="4">AA1-like domain-containing protein</fullName>
    </recommendedName>
</protein>
<dbReference type="OrthoDB" id="5395704at2759"/>
<organism evidence="2 3">
    <name type="scientific">Fonsecaea multimorphosa CBS 102226</name>
    <dbReference type="NCBI Taxonomy" id="1442371"/>
    <lineage>
        <taxon>Eukaryota</taxon>
        <taxon>Fungi</taxon>
        <taxon>Dikarya</taxon>
        <taxon>Ascomycota</taxon>
        <taxon>Pezizomycotina</taxon>
        <taxon>Eurotiomycetes</taxon>
        <taxon>Chaetothyriomycetidae</taxon>
        <taxon>Chaetothyriales</taxon>
        <taxon>Herpotrichiellaceae</taxon>
        <taxon>Fonsecaea</taxon>
    </lineage>
</organism>
<accession>A0A0D2JGK6</accession>
<gene>
    <name evidence="2" type="ORF">Z520_12048</name>
</gene>
<reference evidence="2 3" key="1">
    <citation type="submission" date="2015-01" db="EMBL/GenBank/DDBJ databases">
        <title>The Genome Sequence of Fonsecaea multimorphosa CBS 102226.</title>
        <authorList>
            <consortium name="The Broad Institute Genomics Platform"/>
            <person name="Cuomo C."/>
            <person name="de Hoog S."/>
            <person name="Gorbushina A."/>
            <person name="Stielow B."/>
            <person name="Teixiera M."/>
            <person name="Abouelleil A."/>
            <person name="Chapman S.B."/>
            <person name="Priest M."/>
            <person name="Young S.K."/>
            <person name="Wortman J."/>
            <person name="Nusbaum C."/>
            <person name="Birren B."/>
        </authorList>
    </citation>
    <scope>NUCLEOTIDE SEQUENCE [LARGE SCALE GENOMIC DNA]</scope>
    <source>
        <strain evidence="2 3">CBS 102226</strain>
    </source>
</reference>
<keyword evidence="1" id="KW-0732">Signal</keyword>
<evidence type="ECO:0000256" key="1">
    <source>
        <dbReference type="SAM" id="SignalP"/>
    </source>
</evidence>
<proteinExistence type="predicted"/>
<feature type="signal peptide" evidence="1">
    <location>
        <begin position="1"/>
        <end position="23"/>
    </location>
</feature>
<dbReference type="RefSeq" id="XP_016626425.1">
    <property type="nucleotide sequence ID" value="XM_016782535.1"/>
</dbReference>
<sequence>MASFFAFLAFIAFIALLSSAASAFSGNFELTNVVVSSPFQADPTSTQSTYVQFDFCDEDTPEVGSTHCCVEWAVGLSPPTSAANTCDNSTFDVLVTSWNGVGNLSLRLGHQYIDNSVGQAPYNILTKYSDFNLTYPATDYYQCDMGNADCVSDDGEVIIANVTTAVA</sequence>
<dbReference type="VEuPathDB" id="FungiDB:Z520_12048"/>
<name>A0A0D2JGK6_9EURO</name>
<dbReference type="AlphaFoldDB" id="A0A0D2JGK6"/>
<keyword evidence="3" id="KW-1185">Reference proteome</keyword>
<dbReference type="GeneID" id="27717794"/>
<feature type="chain" id="PRO_5002245355" description="AA1-like domain-containing protein" evidence="1">
    <location>
        <begin position="24"/>
        <end position="167"/>
    </location>
</feature>
<evidence type="ECO:0008006" key="4">
    <source>
        <dbReference type="Google" id="ProtNLM"/>
    </source>
</evidence>
<dbReference type="Proteomes" id="UP000053411">
    <property type="component" value="Unassembled WGS sequence"/>
</dbReference>
<dbReference type="EMBL" id="KN848107">
    <property type="protein sequence ID" value="KIX92302.1"/>
    <property type="molecule type" value="Genomic_DNA"/>
</dbReference>
<evidence type="ECO:0000313" key="2">
    <source>
        <dbReference type="EMBL" id="KIX92302.1"/>
    </source>
</evidence>
<evidence type="ECO:0000313" key="3">
    <source>
        <dbReference type="Proteomes" id="UP000053411"/>
    </source>
</evidence>